<evidence type="ECO:0000313" key="4">
    <source>
        <dbReference type="EMBL" id="KAK1606546.1"/>
    </source>
</evidence>
<dbReference type="PANTHER" id="PTHR24006">
    <property type="entry name" value="UBIQUITIN CARBOXYL-TERMINAL HYDROLASE"/>
    <property type="match status" value="1"/>
</dbReference>
<reference evidence="4" key="1">
    <citation type="submission" date="2023-07" db="EMBL/GenBank/DDBJ databases">
        <title>A chromosome-level genome assembly of Lolium multiflorum.</title>
        <authorList>
            <person name="Chen Y."/>
            <person name="Copetti D."/>
            <person name="Kolliker R."/>
            <person name="Studer B."/>
        </authorList>
    </citation>
    <scope>NUCLEOTIDE SEQUENCE</scope>
    <source>
        <strain evidence="4">02402/16</strain>
        <tissue evidence="4">Leaf</tissue>
    </source>
</reference>
<comment type="similarity">
    <text evidence="1">Belongs to the peptidase C19 family.</text>
</comment>
<dbReference type="SUPFAM" id="SSF57850">
    <property type="entry name" value="RING/U-box"/>
    <property type="match status" value="1"/>
</dbReference>
<keyword evidence="5" id="KW-1185">Reference proteome</keyword>
<dbReference type="InterPro" id="IPR050164">
    <property type="entry name" value="Peptidase_C19"/>
</dbReference>
<dbReference type="GO" id="GO:0005634">
    <property type="term" value="C:nucleus"/>
    <property type="evidence" value="ECO:0007669"/>
    <property type="project" value="TreeGrafter"/>
</dbReference>
<evidence type="ECO:0000313" key="5">
    <source>
        <dbReference type="Proteomes" id="UP001231189"/>
    </source>
</evidence>
<feature type="compositionally biased region" description="Basic and acidic residues" evidence="2">
    <location>
        <begin position="1"/>
        <end position="10"/>
    </location>
</feature>
<name>A0AAD8VIL6_LOLMU</name>
<dbReference type="EMBL" id="JAUUTY010000007">
    <property type="protein sequence ID" value="KAK1606546.1"/>
    <property type="molecule type" value="Genomic_DNA"/>
</dbReference>
<dbReference type="Proteomes" id="UP001231189">
    <property type="component" value="Unassembled WGS sequence"/>
</dbReference>
<protein>
    <recommendedName>
        <fullName evidence="3">USP domain-containing protein</fullName>
    </recommendedName>
</protein>
<feature type="domain" description="USP" evidence="3">
    <location>
        <begin position="238"/>
        <end position="589"/>
    </location>
</feature>
<organism evidence="4 5">
    <name type="scientific">Lolium multiflorum</name>
    <name type="common">Italian ryegrass</name>
    <name type="synonym">Lolium perenne subsp. multiflorum</name>
    <dbReference type="NCBI Taxonomy" id="4521"/>
    <lineage>
        <taxon>Eukaryota</taxon>
        <taxon>Viridiplantae</taxon>
        <taxon>Streptophyta</taxon>
        <taxon>Embryophyta</taxon>
        <taxon>Tracheophyta</taxon>
        <taxon>Spermatophyta</taxon>
        <taxon>Magnoliopsida</taxon>
        <taxon>Liliopsida</taxon>
        <taxon>Poales</taxon>
        <taxon>Poaceae</taxon>
        <taxon>BOP clade</taxon>
        <taxon>Pooideae</taxon>
        <taxon>Poodae</taxon>
        <taxon>Poeae</taxon>
        <taxon>Poeae Chloroplast Group 2 (Poeae type)</taxon>
        <taxon>Loliodinae</taxon>
        <taxon>Loliinae</taxon>
        <taxon>Lolium</taxon>
    </lineage>
</organism>
<dbReference type="GO" id="GO:0004843">
    <property type="term" value="F:cysteine-type deubiquitinase activity"/>
    <property type="evidence" value="ECO:0007669"/>
    <property type="project" value="InterPro"/>
</dbReference>
<dbReference type="Pfam" id="PF00443">
    <property type="entry name" value="UCH"/>
    <property type="match status" value="1"/>
</dbReference>
<gene>
    <name evidence="4" type="ORF">QYE76_030219</name>
</gene>
<feature type="region of interest" description="Disordered" evidence="2">
    <location>
        <begin position="1"/>
        <end position="25"/>
    </location>
</feature>
<dbReference type="AlphaFoldDB" id="A0AAD8VIL6"/>
<sequence length="599" mass="65895">MGEGKRKTATADEAAENPQKSRRLDTDAAEALLDLSHSPSKGEADGDSTYDIGSCEHLFKDSEDLDEIARDLGDAHTPPKCEHYPCSTTWRGAAGMMVCTECSLTFCTGEKGDREHPQGHAAWHAASDQHWVALWCDEPSKGYCFECRHILMLGQNKAIEDNYALVPRNKKDEWGMVASSPKVDSAMLPRNVDWGMLGSNVMHPTGMLGSTAMDPWGMLGSNALDRCGMVAGDDHVVRGIPNLGDTCYMNAALQCLLALGKLRTMFLRPDARLGDIGLHLKQLFVATSCGNNATQMPDPEMMPTFMWSLYPDRFQRKVMGDSHEFLASLCDALHNEVEQLNNLQGEALFPTFSNSIFSCELLDMVSCKVCSHDEVTHYSLHGIQLAAPSKDSLARSKPLQVDSTEGKDTVHGLLQTHKNDIPRGIVEVKALDFIPKLFDDFGGVEELVADSHNPEEKEKAQSTETVHYVAEHMNSLSSIEDCLKLFSHCPTDCNNCSKVVAELPETDGRPFMDPSSEDKDNLSYRLVGVIEHIGVGVNVGHYIAYVRASRGQQGSGPSSWVCANDSIVRQASLEEVLRCEAYILFYERIDDGGIVDDGQ</sequence>
<evidence type="ECO:0000256" key="1">
    <source>
        <dbReference type="ARBA" id="ARBA00009085"/>
    </source>
</evidence>
<evidence type="ECO:0000259" key="3">
    <source>
        <dbReference type="PROSITE" id="PS50235"/>
    </source>
</evidence>
<dbReference type="GO" id="GO:0005829">
    <property type="term" value="C:cytosol"/>
    <property type="evidence" value="ECO:0007669"/>
    <property type="project" value="TreeGrafter"/>
</dbReference>
<dbReference type="InterPro" id="IPR038765">
    <property type="entry name" value="Papain-like_cys_pep_sf"/>
</dbReference>
<dbReference type="InterPro" id="IPR018200">
    <property type="entry name" value="USP_CS"/>
</dbReference>
<dbReference type="PROSITE" id="PS50235">
    <property type="entry name" value="USP_3"/>
    <property type="match status" value="1"/>
</dbReference>
<dbReference type="SUPFAM" id="SSF54001">
    <property type="entry name" value="Cysteine proteinases"/>
    <property type="match status" value="1"/>
</dbReference>
<evidence type="ECO:0000256" key="2">
    <source>
        <dbReference type="SAM" id="MobiDB-lite"/>
    </source>
</evidence>
<dbReference type="Gene3D" id="3.90.70.10">
    <property type="entry name" value="Cysteine proteinases"/>
    <property type="match status" value="1"/>
</dbReference>
<dbReference type="InterPro" id="IPR028889">
    <property type="entry name" value="USP"/>
</dbReference>
<accession>A0AAD8VIL6</accession>
<dbReference type="InterPro" id="IPR001394">
    <property type="entry name" value="Peptidase_C19_UCH"/>
</dbReference>
<comment type="caution">
    <text evidence="4">The sequence shown here is derived from an EMBL/GenBank/DDBJ whole genome shotgun (WGS) entry which is preliminary data.</text>
</comment>
<dbReference type="PROSITE" id="PS00973">
    <property type="entry name" value="USP_2"/>
    <property type="match status" value="1"/>
</dbReference>
<dbReference type="PANTHER" id="PTHR24006:SF932">
    <property type="entry name" value="USP DOMAIN-CONTAINING PROTEIN"/>
    <property type="match status" value="1"/>
</dbReference>
<dbReference type="GO" id="GO:0016579">
    <property type="term" value="P:protein deubiquitination"/>
    <property type="evidence" value="ECO:0007669"/>
    <property type="project" value="InterPro"/>
</dbReference>
<proteinExistence type="inferred from homology"/>